<dbReference type="EMBL" id="CP063169">
    <property type="protein sequence ID" value="QOR71690.1"/>
    <property type="molecule type" value="Genomic_DNA"/>
</dbReference>
<dbReference type="GO" id="GO:0005886">
    <property type="term" value="C:plasma membrane"/>
    <property type="evidence" value="ECO:0007669"/>
    <property type="project" value="UniProtKB-SubCell"/>
</dbReference>
<evidence type="ECO:0000256" key="3">
    <source>
        <dbReference type="ARBA" id="ARBA00022692"/>
    </source>
</evidence>
<dbReference type="KEGG" id="halt:IM660_05265"/>
<name>A0A7M1SVT5_9MICO</name>
<proteinExistence type="inferred from homology"/>
<evidence type="ECO:0000313" key="7">
    <source>
        <dbReference type="EMBL" id="QOR71690.1"/>
    </source>
</evidence>
<dbReference type="PROSITE" id="PS50895">
    <property type="entry name" value="SURF1"/>
    <property type="match status" value="1"/>
</dbReference>
<evidence type="ECO:0000256" key="2">
    <source>
        <dbReference type="ARBA" id="ARBA00007165"/>
    </source>
</evidence>
<dbReference type="PANTHER" id="PTHR23427:SF2">
    <property type="entry name" value="SURFEIT LOCUS PROTEIN 1"/>
    <property type="match status" value="1"/>
</dbReference>
<keyword evidence="6" id="KW-1003">Cell membrane</keyword>
<dbReference type="InterPro" id="IPR045214">
    <property type="entry name" value="Surf1/Surf4"/>
</dbReference>
<dbReference type="PANTHER" id="PTHR23427">
    <property type="entry name" value="SURFEIT LOCUS PROTEIN"/>
    <property type="match status" value="1"/>
</dbReference>
<comment type="similarity">
    <text evidence="2 6">Belongs to the SURF1 family.</text>
</comment>
<dbReference type="AlphaFoldDB" id="A0A7M1SVT5"/>
<feature type="transmembrane region" description="Helical" evidence="6">
    <location>
        <begin position="21"/>
        <end position="42"/>
    </location>
</feature>
<organism evidence="7 8">
    <name type="scientific">Ruania alkalisoli</name>
    <dbReference type="NCBI Taxonomy" id="2779775"/>
    <lineage>
        <taxon>Bacteria</taxon>
        <taxon>Bacillati</taxon>
        <taxon>Actinomycetota</taxon>
        <taxon>Actinomycetes</taxon>
        <taxon>Micrococcales</taxon>
        <taxon>Ruaniaceae</taxon>
        <taxon>Ruania</taxon>
    </lineage>
</organism>
<evidence type="ECO:0000256" key="6">
    <source>
        <dbReference type="RuleBase" id="RU363076"/>
    </source>
</evidence>
<evidence type="ECO:0000256" key="1">
    <source>
        <dbReference type="ARBA" id="ARBA00004370"/>
    </source>
</evidence>
<protein>
    <recommendedName>
        <fullName evidence="6">SURF1-like protein</fullName>
    </recommendedName>
</protein>
<gene>
    <name evidence="7" type="ORF">IM660_05265</name>
</gene>
<comment type="caution">
    <text evidence="6">Lacks conserved residue(s) required for the propagation of feature annotation.</text>
</comment>
<dbReference type="Proteomes" id="UP000593758">
    <property type="component" value="Chromosome"/>
</dbReference>
<dbReference type="InterPro" id="IPR002994">
    <property type="entry name" value="Surf1/Shy1"/>
</dbReference>
<evidence type="ECO:0000256" key="5">
    <source>
        <dbReference type="ARBA" id="ARBA00023136"/>
    </source>
</evidence>
<dbReference type="RefSeq" id="WP_193498345.1">
    <property type="nucleotide sequence ID" value="NZ_CP063169.1"/>
</dbReference>
<evidence type="ECO:0000256" key="4">
    <source>
        <dbReference type="ARBA" id="ARBA00022989"/>
    </source>
</evidence>
<dbReference type="Pfam" id="PF02104">
    <property type="entry name" value="SURF1"/>
    <property type="match status" value="1"/>
</dbReference>
<keyword evidence="8" id="KW-1185">Reference proteome</keyword>
<accession>A0A7M1SVT5</accession>
<keyword evidence="3 6" id="KW-0812">Transmembrane</keyword>
<keyword evidence="5 6" id="KW-0472">Membrane</keyword>
<sequence length="270" mass="28689">MSASGRAGGLSDWIRAATRPRLLGILVILLAGAALCIRLGAWQLDRAQIRGNQEAEVAASARENGPALPLADVLGLGEGLTQEQLGQRVEVAGEWEPDLQVFVEGRGYEGELGYYVLSALRVSEDDALLPVVRGWVPSTDEAALAVSPGEVEVIGFLASPEHAERGIDPSAGTGAVVESVSPAQLVNFWNEPTYAVHLRLAATDLTGAGDSASADVPTPVGPPEIPDGGLNVRNLAYAAEWWIFGGFALVLWWRMVRDEVRHLRQESAPA</sequence>
<evidence type="ECO:0000313" key="8">
    <source>
        <dbReference type="Proteomes" id="UP000593758"/>
    </source>
</evidence>
<keyword evidence="4 6" id="KW-1133">Transmembrane helix</keyword>
<dbReference type="CDD" id="cd06662">
    <property type="entry name" value="SURF1"/>
    <property type="match status" value="1"/>
</dbReference>
<reference evidence="7 8" key="1">
    <citation type="submission" date="2020-10" db="EMBL/GenBank/DDBJ databases">
        <title>Haloactinobacterium sp. RN3S43, a bacterium isolated from saline soil.</title>
        <authorList>
            <person name="Sun J.-Q."/>
        </authorList>
    </citation>
    <scope>NUCLEOTIDE SEQUENCE [LARGE SCALE GENOMIC DNA]</scope>
    <source>
        <strain evidence="7 8">RN3S43</strain>
    </source>
</reference>
<comment type="subcellular location">
    <subcellularLocation>
        <location evidence="6">Cell membrane</location>
        <topology evidence="6">Multi-pass membrane protein</topology>
    </subcellularLocation>
    <subcellularLocation>
        <location evidence="1">Membrane</location>
    </subcellularLocation>
</comment>